<dbReference type="Proteomes" id="UP000193778">
    <property type="component" value="Unassembled WGS sequence"/>
</dbReference>
<gene>
    <name evidence="1" type="ORF">RUM8411_01864</name>
</gene>
<accession>A0A1X6Z6F3</accession>
<evidence type="ECO:0000313" key="1">
    <source>
        <dbReference type="EMBL" id="SLN42112.1"/>
    </source>
</evidence>
<dbReference type="AlphaFoldDB" id="A0A1X6Z6F3"/>
<proteinExistence type="predicted"/>
<name>A0A1X6Z6F3_9RHOB</name>
<reference evidence="2" key="1">
    <citation type="submission" date="2017-03" db="EMBL/GenBank/DDBJ databases">
        <authorList>
            <person name="Rodrigo-Torres L."/>
            <person name="Arahal R.D."/>
            <person name="Lucena T."/>
        </authorList>
    </citation>
    <scope>NUCLEOTIDE SEQUENCE [LARGE SCALE GENOMIC DNA]</scope>
    <source>
        <strain evidence="2">CECT 8411</strain>
    </source>
</reference>
<dbReference type="EMBL" id="FWFP01000005">
    <property type="protein sequence ID" value="SLN42112.1"/>
    <property type="molecule type" value="Genomic_DNA"/>
</dbReference>
<evidence type="ECO:0000313" key="2">
    <source>
        <dbReference type="Proteomes" id="UP000193778"/>
    </source>
</evidence>
<organism evidence="1 2">
    <name type="scientific">Ruegeria meonggei</name>
    <dbReference type="NCBI Taxonomy" id="1446476"/>
    <lineage>
        <taxon>Bacteria</taxon>
        <taxon>Pseudomonadati</taxon>
        <taxon>Pseudomonadota</taxon>
        <taxon>Alphaproteobacteria</taxon>
        <taxon>Rhodobacterales</taxon>
        <taxon>Roseobacteraceae</taxon>
        <taxon>Ruegeria</taxon>
    </lineage>
</organism>
<keyword evidence="2" id="KW-1185">Reference proteome</keyword>
<protein>
    <submittedName>
        <fullName evidence="1">Uncharacterized protein</fullName>
    </submittedName>
</protein>
<dbReference type="RefSeq" id="WP_085822406.1">
    <property type="nucleotide sequence ID" value="NZ_FWFP01000005.1"/>
</dbReference>
<sequence length="60" mass="6883">MPIKSILNRFKATKADRRFAAGNQKTSTGRKGPMIEKAELTALFQTVLEEKRDDHPVRRK</sequence>